<sequence length="339" mass="37310">MPSSLYDRLEVPRGASADEIKKAYMKMARKHHPDKGGDAEVFKGVQEAYEVLSDDMRRQVYDQTGSISGDQQHHHGGGGGFPFPDIFSSMFGGGGGGQQRQRSEKGPSSQANVGLSLENFYNGFELNMNFKKKIKCAACKDASRQCGNCRGGGIRTVMQQMGPMMFQTQQPCDTCRGTGVRNTSSCSKCKSERYVETDNTVTAKVVPGMRENENIVFGGECSESPEHDAPGDLVITLRLGPSRYEWKDDNLHLTHTITFRESILGFVITLDDHPSRKQQVLRWSGGPLIHGAVLSMDGKGMPKKNGSGFGDLKIKLNISEPPRVPWTPEQRAMLESVLC</sequence>
<feature type="domain" description="J" evidence="6">
    <location>
        <begin position="4"/>
        <end position="65"/>
    </location>
</feature>
<dbReference type="CDD" id="cd10719">
    <property type="entry name" value="DnaJ_zf"/>
    <property type="match status" value="1"/>
</dbReference>
<dbReference type="SUPFAM" id="SSF46565">
    <property type="entry name" value="Chaperone J-domain"/>
    <property type="match status" value="1"/>
</dbReference>
<dbReference type="AlphaFoldDB" id="A0A6C0HMG2"/>
<dbReference type="CDD" id="cd10747">
    <property type="entry name" value="DnaJ_C"/>
    <property type="match status" value="1"/>
</dbReference>
<dbReference type="SMART" id="SM00271">
    <property type="entry name" value="DnaJ"/>
    <property type="match status" value="1"/>
</dbReference>
<protein>
    <recommendedName>
        <fullName evidence="9">J domain-containing protein</fullName>
    </recommendedName>
</protein>
<name>A0A6C0HMG2_9ZZZZ</name>
<dbReference type="CDD" id="cd06257">
    <property type="entry name" value="DnaJ"/>
    <property type="match status" value="1"/>
</dbReference>
<dbReference type="GO" id="GO:0030544">
    <property type="term" value="F:Hsp70 protein binding"/>
    <property type="evidence" value="ECO:0007669"/>
    <property type="project" value="InterPro"/>
</dbReference>
<dbReference type="GO" id="GO:0051082">
    <property type="term" value="F:unfolded protein binding"/>
    <property type="evidence" value="ECO:0007669"/>
    <property type="project" value="InterPro"/>
</dbReference>
<feature type="domain" description="CR-type" evidence="7">
    <location>
        <begin position="123"/>
        <end position="198"/>
    </location>
</feature>
<keyword evidence="1" id="KW-0479">Metal-binding</keyword>
<dbReference type="Pfam" id="PF01556">
    <property type="entry name" value="DnaJ_C"/>
    <property type="match status" value="1"/>
</dbReference>
<dbReference type="PROSITE" id="PS51188">
    <property type="entry name" value="ZF_CR"/>
    <property type="match status" value="1"/>
</dbReference>
<keyword evidence="4" id="KW-0862">Zinc</keyword>
<proteinExistence type="predicted"/>
<organism evidence="8">
    <name type="scientific">viral metagenome</name>
    <dbReference type="NCBI Taxonomy" id="1070528"/>
    <lineage>
        <taxon>unclassified sequences</taxon>
        <taxon>metagenomes</taxon>
        <taxon>organismal metagenomes</taxon>
    </lineage>
</organism>
<accession>A0A6C0HMG2</accession>
<dbReference type="Gene3D" id="2.60.260.20">
    <property type="entry name" value="Urease metallochaperone UreE, N-terminal domain"/>
    <property type="match status" value="2"/>
</dbReference>
<dbReference type="InterPro" id="IPR018253">
    <property type="entry name" value="DnaJ_domain_CS"/>
</dbReference>
<evidence type="ECO:0008006" key="9">
    <source>
        <dbReference type="Google" id="ProtNLM"/>
    </source>
</evidence>
<dbReference type="PROSITE" id="PS00636">
    <property type="entry name" value="DNAJ_1"/>
    <property type="match status" value="1"/>
</dbReference>
<dbReference type="InterPro" id="IPR036869">
    <property type="entry name" value="J_dom_sf"/>
</dbReference>
<evidence type="ECO:0000256" key="3">
    <source>
        <dbReference type="ARBA" id="ARBA00022771"/>
    </source>
</evidence>
<dbReference type="PRINTS" id="PR00625">
    <property type="entry name" value="JDOMAIN"/>
</dbReference>
<dbReference type="Pfam" id="PF00684">
    <property type="entry name" value="DnaJ_CXXCXGXG"/>
    <property type="match status" value="1"/>
</dbReference>
<dbReference type="Pfam" id="PF00226">
    <property type="entry name" value="DnaJ"/>
    <property type="match status" value="1"/>
</dbReference>
<dbReference type="PROSITE" id="PS50076">
    <property type="entry name" value="DNAJ_2"/>
    <property type="match status" value="1"/>
</dbReference>
<dbReference type="PANTHER" id="PTHR43888">
    <property type="entry name" value="DNAJ-LIKE-2, ISOFORM A-RELATED"/>
    <property type="match status" value="1"/>
</dbReference>
<evidence type="ECO:0000259" key="6">
    <source>
        <dbReference type="PROSITE" id="PS50076"/>
    </source>
</evidence>
<evidence type="ECO:0000256" key="2">
    <source>
        <dbReference type="ARBA" id="ARBA00022737"/>
    </source>
</evidence>
<dbReference type="SUPFAM" id="SSF57938">
    <property type="entry name" value="DnaJ/Hsp40 cysteine-rich domain"/>
    <property type="match status" value="1"/>
</dbReference>
<evidence type="ECO:0000256" key="5">
    <source>
        <dbReference type="SAM" id="MobiDB-lite"/>
    </source>
</evidence>
<dbReference type="InterPro" id="IPR036410">
    <property type="entry name" value="HSP_DnaJ_Cys-rich_dom_sf"/>
</dbReference>
<dbReference type="InterPro" id="IPR001623">
    <property type="entry name" value="DnaJ_domain"/>
</dbReference>
<evidence type="ECO:0000256" key="1">
    <source>
        <dbReference type="ARBA" id="ARBA00022723"/>
    </source>
</evidence>
<dbReference type="InterPro" id="IPR001305">
    <property type="entry name" value="HSP_DnaJ_Cys-rich_dom"/>
</dbReference>
<dbReference type="InterPro" id="IPR002939">
    <property type="entry name" value="DnaJ_C"/>
</dbReference>
<dbReference type="InterPro" id="IPR044713">
    <property type="entry name" value="DNJA1/2-like"/>
</dbReference>
<reference evidence="8" key="1">
    <citation type="journal article" date="2020" name="Nature">
        <title>Giant virus diversity and host interactions through global metagenomics.</title>
        <authorList>
            <person name="Schulz F."/>
            <person name="Roux S."/>
            <person name="Paez-Espino D."/>
            <person name="Jungbluth S."/>
            <person name="Walsh D.A."/>
            <person name="Denef V.J."/>
            <person name="McMahon K.D."/>
            <person name="Konstantinidis K.T."/>
            <person name="Eloe-Fadrosh E.A."/>
            <person name="Kyrpides N.C."/>
            <person name="Woyke T."/>
        </authorList>
    </citation>
    <scope>NUCLEOTIDE SEQUENCE</scope>
    <source>
        <strain evidence="8">GVMAG-M-3300023184-135</strain>
    </source>
</reference>
<dbReference type="SUPFAM" id="SSF49493">
    <property type="entry name" value="HSP40/DnaJ peptide-binding domain"/>
    <property type="match status" value="2"/>
</dbReference>
<dbReference type="Gene3D" id="1.10.287.110">
    <property type="entry name" value="DnaJ domain"/>
    <property type="match status" value="1"/>
</dbReference>
<dbReference type="Gene3D" id="2.10.230.10">
    <property type="entry name" value="Heat shock protein DnaJ, cysteine-rich domain"/>
    <property type="match status" value="1"/>
</dbReference>
<dbReference type="EMBL" id="MN739978">
    <property type="protein sequence ID" value="QHT81133.1"/>
    <property type="molecule type" value="Genomic_DNA"/>
</dbReference>
<evidence type="ECO:0000313" key="8">
    <source>
        <dbReference type="EMBL" id="QHT81133.1"/>
    </source>
</evidence>
<dbReference type="GO" id="GO:0006457">
    <property type="term" value="P:protein folding"/>
    <property type="evidence" value="ECO:0007669"/>
    <property type="project" value="InterPro"/>
</dbReference>
<feature type="region of interest" description="Disordered" evidence="5">
    <location>
        <begin position="91"/>
        <end position="111"/>
    </location>
</feature>
<dbReference type="GO" id="GO:0008270">
    <property type="term" value="F:zinc ion binding"/>
    <property type="evidence" value="ECO:0007669"/>
    <property type="project" value="UniProtKB-KW"/>
</dbReference>
<keyword evidence="3" id="KW-0863">Zinc-finger</keyword>
<dbReference type="InterPro" id="IPR008971">
    <property type="entry name" value="HSP40/DnaJ_pept-bd"/>
</dbReference>
<evidence type="ECO:0000256" key="4">
    <source>
        <dbReference type="ARBA" id="ARBA00022833"/>
    </source>
</evidence>
<keyword evidence="2" id="KW-0677">Repeat</keyword>
<evidence type="ECO:0000259" key="7">
    <source>
        <dbReference type="PROSITE" id="PS51188"/>
    </source>
</evidence>